<gene>
    <name evidence="1" type="ORF">BDY19DRAFT_873369</name>
</gene>
<feature type="non-terminal residue" evidence="1">
    <location>
        <position position="1"/>
    </location>
</feature>
<accession>A0ACB8U7C7</accession>
<protein>
    <submittedName>
        <fullName evidence="1">Gti1/Pac2 family-domain-containing protein</fullName>
    </submittedName>
</protein>
<dbReference type="EMBL" id="MU274908">
    <property type="protein sequence ID" value="KAI0090287.1"/>
    <property type="molecule type" value="Genomic_DNA"/>
</dbReference>
<organism evidence="1 2">
    <name type="scientific">Irpex rosettiformis</name>
    <dbReference type="NCBI Taxonomy" id="378272"/>
    <lineage>
        <taxon>Eukaryota</taxon>
        <taxon>Fungi</taxon>
        <taxon>Dikarya</taxon>
        <taxon>Basidiomycota</taxon>
        <taxon>Agaricomycotina</taxon>
        <taxon>Agaricomycetes</taxon>
        <taxon>Polyporales</taxon>
        <taxon>Irpicaceae</taxon>
        <taxon>Irpex</taxon>
    </lineage>
</organism>
<name>A0ACB8U7C7_9APHY</name>
<evidence type="ECO:0000313" key="1">
    <source>
        <dbReference type="EMBL" id="KAI0090287.1"/>
    </source>
</evidence>
<reference evidence="1" key="1">
    <citation type="journal article" date="2021" name="Environ. Microbiol.">
        <title>Gene family expansions and transcriptome signatures uncover fungal adaptations to wood decay.</title>
        <authorList>
            <person name="Hage H."/>
            <person name="Miyauchi S."/>
            <person name="Viragh M."/>
            <person name="Drula E."/>
            <person name="Min B."/>
            <person name="Chaduli D."/>
            <person name="Navarro D."/>
            <person name="Favel A."/>
            <person name="Norest M."/>
            <person name="Lesage-Meessen L."/>
            <person name="Balint B."/>
            <person name="Merenyi Z."/>
            <person name="de Eugenio L."/>
            <person name="Morin E."/>
            <person name="Martinez A.T."/>
            <person name="Baldrian P."/>
            <person name="Stursova M."/>
            <person name="Martinez M.J."/>
            <person name="Novotny C."/>
            <person name="Magnuson J.K."/>
            <person name="Spatafora J.W."/>
            <person name="Maurice S."/>
            <person name="Pangilinan J."/>
            <person name="Andreopoulos W."/>
            <person name="LaButti K."/>
            <person name="Hundley H."/>
            <person name="Na H."/>
            <person name="Kuo A."/>
            <person name="Barry K."/>
            <person name="Lipzen A."/>
            <person name="Henrissat B."/>
            <person name="Riley R."/>
            <person name="Ahrendt S."/>
            <person name="Nagy L.G."/>
            <person name="Grigoriev I.V."/>
            <person name="Martin F."/>
            <person name="Rosso M.N."/>
        </authorList>
    </citation>
    <scope>NUCLEOTIDE SEQUENCE</scope>
    <source>
        <strain evidence="1">CBS 384.51</strain>
    </source>
</reference>
<sequence>SDVVPFSGFVETTADALRLIQAARCGLIPRITRRLNELERRSMIRSGAVFVFSVEESGIKRWTDGYTWTPSRISGNFLVYREVVERTNRSVYPTTPGAHDLLQRGADAHTALKIQGLVKKTITVKIRGSDHHLICYYTLDDVRSGRLQRPTTVPAIMALDIPHELVQSTNFRYPPKLE</sequence>
<keyword evidence="2" id="KW-1185">Reference proteome</keyword>
<dbReference type="Proteomes" id="UP001055072">
    <property type="component" value="Unassembled WGS sequence"/>
</dbReference>
<proteinExistence type="predicted"/>
<feature type="non-terminal residue" evidence="1">
    <location>
        <position position="178"/>
    </location>
</feature>
<evidence type="ECO:0000313" key="2">
    <source>
        <dbReference type="Proteomes" id="UP001055072"/>
    </source>
</evidence>
<comment type="caution">
    <text evidence="1">The sequence shown here is derived from an EMBL/GenBank/DDBJ whole genome shotgun (WGS) entry which is preliminary data.</text>
</comment>